<sequence length="194" mass="20118">MELSNHQHVNAPQQAVWDALNNPEILKSCIAGCESISATSDNAFEVVVAARVGPVSARFKGKLTIVDAHAPTSYSLVFEGQGGAAGFAKGGADVVLCAEEQGTRVQYTAKAQIGGKLAQIGSRLVDSAARKMADDFFTAFEQTLAAAAPAVTTPAEEVMAAPIARTSSGIPYARLLPWIIGLSAAAATAFTLLR</sequence>
<accession>A0A643G222</accession>
<dbReference type="Proteomes" id="UP000397656">
    <property type="component" value="Plasmid pRK1-1"/>
</dbReference>
<name>A0A643G222_9BURK</name>
<dbReference type="RefSeq" id="WP_070940825.1">
    <property type="nucleotide sequence ID" value="NZ_CP062805.1"/>
</dbReference>
<proteinExistence type="predicted"/>
<dbReference type="PANTHER" id="PTHR38588:SF1">
    <property type="entry name" value="BLL0334 PROTEIN"/>
    <property type="match status" value="1"/>
</dbReference>
<gene>
    <name evidence="1" type="ORF">F7R26_036485</name>
</gene>
<organism evidence="1 2">
    <name type="scientific">Cupriavidus basilensis</name>
    <dbReference type="NCBI Taxonomy" id="68895"/>
    <lineage>
        <taxon>Bacteria</taxon>
        <taxon>Pseudomonadati</taxon>
        <taxon>Pseudomonadota</taxon>
        <taxon>Betaproteobacteria</taxon>
        <taxon>Burkholderiales</taxon>
        <taxon>Burkholderiaceae</taxon>
        <taxon>Cupriavidus</taxon>
    </lineage>
</organism>
<dbReference type="EMBL" id="CP062805">
    <property type="protein sequence ID" value="QOT81863.1"/>
    <property type="molecule type" value="Genomic_DNA"/>
</dbReference>
<keyword evidence="1" id="KW-0614">Plasmid</keyword>
<reference evidence="1 2" key="1">
    <citation type="submission" date="2020-10" db="EMBL/GenBank/DDBJ databases">
        <title>Complete genome sequence of Cupriavidus basilensis CCUG 49340T.</title>
        <authorList>
            <person name="Salva-Serra F."/>
            <person name="Donoso R.A."/>
            <person name="Cho K.H."/>
            <person name="Yoo J.A."/>
            <person name="Lee K."/>
            <person name="Yoon S.-H."/>
            <person name="Perez-Pantoja D."/>
            <person name="Moore E.R.B."/>
        </authorList>
    </citation>
    <scope>NUCLEOTIDE SEQUENCE [LARGE SCALE GENOMIC DNA]</scope>
    <source>
        <strain evidence="2">CCUG 49340</strain>
        <plasmid evidence="1 2">pRK1-1</plasmid>
    </source>
</reference>
<dbReference type="CDD" id="cd05018">
    <property type="entry name" value="CoxG"/>
    <property type="match status" value="1"/>
</dbReference>
<dbReference type="InterPro" id="IPR010419">
    <property type="entry name" value="CO_DH_gsu"/>
</dbReference>
<evidence type="ECO:0000313" key="2">
    <source>
        <dbReference type="Proteomes" id="UP000397656"/>
    </source>
</evidence>
<dbReference type="SUPFAM" id="SSF55961">
    <property type="entry name" value="Bet v1-like"/>
    <property type="match status" value="1"/>
</dbReference>
<dbReference type="Pfam" id="PF06240">
    <property type="entry name" value="COXG"/>
    <property type="match status" value="1"/>
</dbReference>
<dbReference type="GeneID" id="98406474"/>
<dbReference type="PANTHER" id="PTHR38588">
    <property type="entry name" value="BLL0334 PROTEIN"/>
    <property type="match status" value="1"/>
</dbReference>
<geneLocation type="plasmid" evidence="1 2">
    <name>pRK1-1</name>
</geneLocation>
<dbReference type="Gene3D" id="3.30.530.20">
    <property type="match status" value="1"/>
</dbReference>
<dbReference type="AlphaFoldDB" id="A0A643G222"/>
<protein>
    <submittedName>
        <fullName evidence="1">Carbon monoxide dehydrogenase subunit G</fullName>
    </submittedName>
</protein>
<dbReference type="InterPro" id="IPR023393">
    <property type="entry name" value="START-like_dom_sf"/>
</dbReference>
<evidence type="ECO:0000313" key="1">
    <source>
        <dbReference type="EMBL" id="QOT81863.1"/>
    </source>
</evidence>